<accession>A0A2G9QHX3</accession>
<dbReference type="EMBL" id="KV992483">
    <property type="protein sequence ID" value="PIO14683.1"/>
    <property type="molecule type" value="Genomic_DNA"/>
</dbReference>
<protein>
    <recommendedName>
        <fullName evidence="4">SGNH hydrolase-type esterase domain-containing protein</fullName>
    </recommendedName>
</protein>
<sequence length="378" mass="41571">MASSHSEEVGVQGWGRPMQPTPPSVRRRCQEQPDGEPRGAVSGQSDRQASSVNRGAGQAAEAASSPMPDRGKTVRSVVSVVNRGRGRTTEAQYGQRNRSASKRPGHGSGVAAQRVGREQQRRPPAASAGTSGVQSAVVRQEEVSDRSEGDVSGSERDEDQGHSAAVDSRVVAVGPSPGQPGESVALVWILGHSFVFWGAKRADVRPNGRQLGIPRQEARVRWIGLSGMLWNRVRSEVPKFARWDRAPDVLVLHVVGNDMGVRSMRDLIRDIKCDVLRLQAAFPGMVIVWSDMVGRRSWHWALSDKKVDRARVKVNKEVSRFVMRNGGVTIRHRELEVDTWRYLRSDGVHLNDVGTDLWALGLQEGVQRALKVWRCAQG</sequence>
<evidence type="ECO:0000313" key="3">
    <source>
        <dbReference type="Proteomes" id="UP000228934"/>
    </source>
</evidence>
<dbReference type="InterPro" id="IPR036514">
    <property type="entry name" value="SGNH_hydro_sf"/>
</dbReference>
<name>A0A2G9QHX3_AQUCT</name>
<evidence type="ECO:0008006" key="4">
    <source>
        <dbReference type="Google" id="ProtNLM"/>
    </source>
</evidence>
<dbReference type="SUPFAM" id="SSF52266">
    <property type="entry name" value="SGNH hydrolase"/>
    <property type="match status" value="1"/>
</dbReference>
<dbReference type="Proteomes" id="UP000228934">
    <property type="component" value="Unassembled WGS sequence"/>
</dbReference>
<feature type="compositionally biased region" description="Polar residues" evidence="1">
    <location>
        <begin position="42"/>
        <end position="53"/>
    </location>
</feature>
<feature type="compositionally biased region" description="Basic and acidic residues" evidence="1">
    <location>
        <begin position="139"/>
        <end position="161"/>
    </location>
</feature>
<evidence type="ECO:0000256" key="1">
    <source>
        <dbReference type="SAM" id="MobiDB-lite"/>
    </source>
</evidence>
<dbReference type="Gene3D" id="3.40.50.1110">
    <property type="entry name" value="SGNH hydrolase"/>
    <property type="match status" value="1"/>
</dbReference>
<dbReference type="CDD" id="cd00229">
    <property type="entry name" value="SGNH_hydrolase"/>
    <property type="match status" value="1"/>
</dbReference>
<feature type="compositionally biased region" description="Basic and acidic residues" evidence="1">
    <location>
        <begin position="28"/>
        <end position="37"/>
    </location>
</feature>
<keyword evidence="3" id="KW-1185">Reference proteome</keyword>
<dbReference type="AlphaFoldDB" id="A0A2G9QHX3"/>
<evidence type="ECO:0000313" key="2">
    <source>
        <dbReference type="EMBL" id="PIO14683.1"/>
    </source>
</evidence>
<feature type="compositionally biased region" description="Low complexity" evidence="1">
    <location>
        <begin position="74"/>
        <end position="83"/>
    </location>
</feature>
<gene>
    <name evidence="2" type="ORF">AB205_0195370</name>
</gene>
<reference evidence="3" key="1">
    <citation type="journal article" date="2017" name="Nat. Commun.">
        <title>The North American bullfrog draft genome provides insight into hormonal regulation of long noncoding RNA.</title>
        <authorList>
            <person name="Hammond S.A."/>
            <person name="Warren R.L."/>
            <person name="Vandervalk B.P."/>
            <person name="Kucuk E."/>
            <person name="Khan H."/>
            <person name="Gibb E.A."/>
            <person name="Pandoh P."/>
            <person name="Kirk H."/>
            <person name="Zhao Y."/>
            <person name="Jones M."/>
            <person name="Mungall A.J."/>
            <person name="Coope R."/>
            <person name="Pleasance S."/>
            <person name="Moore R.A."/>
            <person name="Holt R.A."/>
            <person name="Round J.M."/>
            <person name="Ohora S."/>
            <person name="Walle B.V."/>
            <person name="Veldhoen N."/>
            <person name="Helbing C.C."/>
            <person name="Birol I."/>
        </authorList>
    </citation>
    <scope>NUCLEOTIDE SEQUENCE [LARGE SCALE GENOMIC DNA]</scope>
</reference>
<feature type="region of interest" description="Disordered" evidence="1">
    <location>
        <begin position="1"/>
        <end position="165"/>
    </location>
</feature>
<organism evidence="2 3">
    <name type="scientific">Aquarana catesbeiana</name>
    <name type="common">American bullfrog</name>
    <name type="synonym">Rana catesbeiana</name>
    <dbReference type="NCBI Taxonomy" id="8400"/>
    <lineage>
        <taxon>Eukaryota</taxon>
        <taxon>Metazoa</taxon>
        <taxon>Chordata</taxon>
        <taxon>Craniata</taxon>
        <taxon>Vertebrata</taxon>
        <taxon>Euteleostomi</taxon>
        <taxon>Amphibia</taxon>
        <taxon>Batrachia</taxon>
        <taxon>Anura</taxon>
        <taxon>Neobatrachia</taxon>
        <taxon>Ranoidea</taxon>
        <taxon>Ranidae</taxon>
        <taxon>Aquarana</taxon>
    </lineage>
</organism>
<proteinExistence type="predicted"/>
<dbReference type="OrthoDB" id="9909727at2759"/>